<gene>
    <name evidence="4" type="ordered locus">BLASA_0269</name>
</gene>
<accession>H6RM05</accession>
<evidence type="ECO:0000313" key="5">
    <source>
        <dbReference type="Proteomes" id="UP000007517"/>
    </source>
</evidence>
<dbReference type="InterPro" id="IPR029069">
    <property type="entry name" value="HotDog_dom_sf"/>
</dbReference>
<dbReference type="PANTHER" id="PTHR42993:SF1">
    <property type="entry name" value="MAOC-LIKE DEHYDRATASE DOMAIN-CONTAINING PROTEIN"/>
    <property type="match status" value="1"/>
</dbReference>
<dbReference type="Proteomes" id="UP000007517">
    <property type="component" value="Chromosome"/>
</dbReference>
<dbReference type="Pfam" id="PF01575">
    <property type="entry name" value="MaoC_dehydratas"/>
    <property type="match status" value="1"/>
</dbReference>
<evidence type="ECO:0000256" key="1">
    <source>
        <dbReference type="ARBA" id="ARBA00005254"/>
    </source>
</evidence>
<dbReference type="InterPro" id="IPR002539">
    <property type="entry name" value="MaoC-like_dom"/>
</dbReference>
<feature type="domain" description="MaoC-like" evidence="3">
    <location>
        <begin position="30"/>
        <end position="149"/>
    </location>
</feature>
<proteinExistence type="inferred from homology"/>
<dbReference type="HOGENOM" id="CLU_108911_0_0_11"/>
<dbReference type="PANTHER" id="PTHR42993">
    <property type="entry name" value="MAOC-LIKE DEHYDRATASE DOMAIN-CONTAINING PROTEIN"/>
    <property type="match status" value="1"/>
</dbReference>
<dbReference type="KEGG" id="bsd:BLASA_0269"/>
<evidence type="ECO:0000256" key="2">
    <source>
        <dbReference type="SAM" id="MobiDB-lite"/>
    </source>
</evidence>
<evidence type="ECO:0000313" key="4">
    <source>
        <dbReference type="EMBL" id="CCG01247.1"/>
    </source>
</evidence>
<dbReference type="AlphaFoldDB" id="H6RM05"/>
<protein>
    <submittedName>
        <fullName evidence="4">Putative enoyl-CoA hydratase 1</fullName>
    </submittedName>
</protein>
<organism evidence="4 5">
    <name type="scientific">Blastococcus saxobsidens (strain DD2)</name>
    <dbReference type="NCBI Taxonomy" id="1146883"/>
    <lineage>
        <taxon>Bacteria</taxon>
        <taxon>Bacillati</taxon>
        <taxon>Actinomycetota</taxon>
        <taxon>Actinomycetes</taxon>
        <taxon>Geodermatophilales</taxon>
        <taxon>Geodermatophilaceae</taxon>
        <taxon>Blastococcus</taxon>
    </lineage>
</organism>
<dbReference type="SUPFAM" id="SSF54637">
    <property type="entry name" value="Thioesterase/thiol ester dehydrase-isomerase"/>
    <property type="match status" value="1"/>
</dbReference>
<reference evidence="5" key="2">
    <citation type="submission" date="2012-02" db="EMBL/GenBank/DDBJ databases">
        <title>Complete genome sequence of Blastococcus saxobsidens strain DD2.</title>
        <authorList>
            <person name="Genoscope."/>
        </authorList>
    </citation>
    <scope>NUCLEOTIDE SEQUENCE [LARGE SCALE GENOMIC DNA]</scope>
    <source>
        <strain evidence="5">DD2</strain>
    </source>
</reference>
<dbReference type="InterPro" id="IPR039375">
    <property type="entry name" value="NodN-like"/>
</dbReference>
<dbReference type="Gene3D" id="3.10.129.10">
    <property type="entry name" value="Hotdog Thioesterase"/>
    <property type="match status" value="1"/>
</dbReference>
<reference evidence="4 5" key="1">
    <citation type="journal article" date="2012" name="J. Bacteriol.">
        <title>Genome Sequence of Blastococcus saxobsidens DD2, a Stone-Inhabiting Bacterium.</title>
        <authorList>
            <person name="Chouaia B."/>
            <person name="Crotti E."/>
            <person name="Brusetti L."/>
            <person name="Daffonchio D."/>
            <person name="Essoussi I."/>
            <person name="Nouioui I."/>
            <person name="Sbissi I."/>
            <person name="Ghodhbane-Gtari F."/>
            <person name="Gtari M."/>
            <person name="Vacherie B."/>
            <person name="Barbe V."/>
            <person name="Medigue C."/>
            <person name="Gury J."/>
            <person name="Pujic P."/>
            <person name="Normand P."/>
        </authorList>
    </citation>
    <scope>NUCLEOTIDE SEQUENCE [LARGE SCALE GENOMIC DNA]</scope>
    <source>
        <strain evidence="4 5">DD2</strain>
    </source>
</reference>
<sequence length="168" mass="18071">MVESANQTVHEEAEQMAQTTADGVEGVQGLVGQHLGHSDWVTITQEQVNQFAEATGDHQWIHVDPERATNESPFGGPIAHGYLTLSLLPSLMPQIVEITGFRMGVNYGTEKVRFPSPVPVGARVRAGATLEAATPFEGGIQMNLAVTVETEGGSKPAMVATVVYRRYL</sequence>
<dbReference type="eggNOG" id="COG2030">
    <property type="taxonomic scope" value="Bacteria"/>
</dbReference>
<name>H6RM05_BLASD</name>
<keyword evidence="5" id="KW-1185">Reference proteome</keyword>
<comment type="similarity">
    <text evidence="1">Belongs to the enoyl-CoA hydratase/isomerase family.</text>
</comment>
<feature type="region of interest" description="Disordered" evidence="2">
    <location>
        <begin position="1"/>
        <end position="20"/>
    </location>
</feature>
<dbReference type="EMBL" id="FO117623">
    <property type="protein sequence ID" value="CCG01247.1"/>
    <property type="molecule type" value="Genomic_DNA"/>
</dbReference>
<dbReference type="STRING" id="1146883.BLASA_0269"/>
<dbReference type="CDD" id="cd03450">
    <property type="entry name" value="NodN"/>
    <property type="match status" value="1"/>
</dbReference>
<evidence type="ECO:0000259" key="3">
    <source>
        <dbReference type="Pfam" id="PF01575"/>
    </source>
</evidence>